<comment type="caution">
    <text evidence="2">The sequence shown here is derived from an EMBL/GenBank/DDBJ whole genome shotgun (WGS) entry which is preliminary data.</text>
</comment>
<dbReference type="PANTHER" id="PTHR33877">
    <property type="entry name" value="SLL1193 PROTEIN"/>
    <property type="match status" value="1"/>
</dbReference>
<keyword evidence="3" id="KW-1185">Reference proteome</keyword>
<keyword evidence="2" id="KW-0255">Endonuclease</keyword>
<dbReference type="EMBL" id="VKKG01000005">
    <property type="protein sequence ID" value="TRY17415.1"/>
    <property type="molecule type" value="Genomic_DNA"/>
</dbReference>
<evidence type="ECO:0000259" key="1">
    <source>
        <dbReference type="SMART" id="SM00507"/>
    </source>
</evidence>
<evidence type="ECO:0000313" key="3">
    <source>
        <dbReference type="Proteomes" id="UP000317638"/>
    </source>
</evidence>
<organism evidence="2 3">
    <name type="scientific">Tessaracoccus rhinocerotis</name>
    <dbReference type="NCBI Taxonomy" id="1689449"/>
    <lineage>
        <taxon>Bacteria</taxon>
        <taxon>Bacillati</taxon>
        <taxon>Actinomycetota</taxon>
        <taxon>Actinomycetes</taxon>
        <taxon>Propionibacteriales</taxon>
        <taxon>Propionibacteriaceae</taxon>
        <taxon>Tessaracoccus</taxon>
    </lineage>
</organism>
<dbReference type="PANTHER" id="PTHR33877:SF2">
    <property type="entry name" value="OS07G0170200 PROTEIN"/>
    <property type="match status" value="1"/>
</dbReference>
<dbReference type="Pfam" id="PF14279">
    <property type="entry name" value="HNH_5"/>
    <property type="match status" value="1"/>
</dbReference>
<dbReference type="OrthoDB" id="9802901at2"/>
<evidence type="ECO:0000313" key="2">
    <source>
        <dbReference type="EMBL" id="TRY17415.1"/>
    </source>
</evidence>
<dbReference type="CDD" id="cd00085">
    <property type="entry name" value="HNHc"/>
    <property type="match status" value="1"/>
</dbReference>
<dbReference type="GO" id="GO:0004519">
    <property type="term" value="F:endonuclease activity"/>
    <property type="evidence" value="ECO:0007669"/>
    <property type="project" value="UniProtKB-KW"/>
</dbReference>
<protein>
    <submittedName>
        <fullName evidence="2">HNH endonuclease</fullName>
    </submittedName>
</protein>
<dbReference type="Gene3D" id="1.10.30.50">
    <property type="match status" value="1"/>
</dbReference>
<keyword evidence="2" id="KW-0378">Hydrolase</keyword>
<name>A0A553JY85_9ACTN</name>
<dbReference type="Proteomes" id="UP000317638">
    <property type="component" value="Unassembled WGS sequence"/>
</dbReference>
<proteinExistence type="predicted"/>
<accession>A0A553JY85</accession>
<feature type="domain" description="HNH nuclease" evidence="1">
    <location>
        <begin position="98"/>
        <end position="147"/>
    </location>
</feature>
<dbReference type="InterPro" id="IPR029471">
    <property type="entry name" value="HNH_5"/>
</dbReference>
<dbReference type="InterPro" id="IPR052892">
    <property type="entry name" value="NA-targeting_endonuclease"/>
</dbReference>
<dbReference type="InterPro" id="IPR003615">
    <property type="entry name" value="HNH_nuc"/>
</dbReference>
<gene>
    <name evidence="2" type="ORF">FOJ82_12835</name>
</gene>
<sequence>MSTNRTKQRPHRHIAAEQVADHTRTTFVIGLDYDVKHEIGWQDATIGLLDGTYTEFKVHPTKRIRSAGGIDIAWPVIVRLNYWVDIPFRRAPDLATKVARLDVLRRDGWTCCFCGGFGNTVDHLLPASRGGGWTWGNLVAACSSCNGTKADRTPPPEAGMKLLWDPRVSTSEYAGVQAEVWRILQDG</sequence>
<dbReference type="SMART" id="SM00507">
    <property type="entry name" value="HNHc"/>
    <property type="match status" value="1"/>
</dbReference>
<keyword evidence="2" id="KW-0540">Nuclease</keyword>
<reference evidence="2 3" key="1">
    <citation type="submission" date="2019-07" db="EMBL/GenBank/DDBJ databases">
        <authorList>
            <person name="Zhou L.-Y."/>
        </authorList>
    </citation>
    <scope>NUCLEOTIDE SEQUENCE [LARGE SCALE GENOMIC DNA]</scope>
    <source>
        <strain evidence="2 3">YIM 101269</strain>
    </source>
</reference>
<dbReference type="AlphaFoldDB" id="A0A553JY85"/>
<dbReference type="RefSeq" id="WP_143938879.1">
    <property type="nucleotide sequence ID" value="NZ_VKKG01000005.1"/>
</dbReference>